<feature type="region of interest" description="Disordered" evidence="1">
    <location>
        <begin position="1"/>
        <end position="27"/>
    </location>
</feature>
<reference evidence="2 3" key="1">
    <citation type="submission" date="2018-02" db="EMBL/GenBank/DDBJ databases">
        <title>Draft genome of wild Prunus yedoensis var. nudiflora.</title>
        <authorList>
            <person name="Baek S."/>
            <person name="Kim J.-H."/>
            <person name="Choi K."/>
            <person name="Kim G.-B."/>
            <person name="Cho A."/>
            <person name="Jang H."/>
            <person name="Shin C.-H."/>
            <person name="Yu H.-J."/>
            <person name="Mun J.-H."/>
        </authorList>
    </citation>
    <scope>NUCLEOTIDE SEQUENCE [LARGE SCALE GENOMIC DNA]</scope>
    <source>
        <strain evidence="3">cv. Jeju island</strain>
        <tissue evidence="2">Leaf</tissue>
    </source>
</reference>
<comment type="caution">
    <text evidence="2">The sequence shown here is derived from an EMBL/GenBank/DDBJ whole genome shotgun (WGS) entry which is preliminary data.</text>
</comment>
<evidence type="ECO:0000256" key="1">
    <source>
        <dbReference type="SAM" id="MobiDB-lite"/>
    </source>
</evidence>
<evidence type="ECO:0000313" key="3">
    <source>
        <dbReference type="Proteomes" id="UP000250321"/>
    </source>
</evidence>
<organism evidence="2 3">
    <name type="scientific">Prunus yedoensis var. nudiflora</name>
    <dbReference type="NCBI Taxonomy" id="2094558"/>
    <lineage>
        <taxon>Eukaryota</taxon>
        <taxon>Viridiplantae</taxon>
        <taxon>Streptophyta</taxon>
        <taxon>Embryophyta</taxon>
        <taxon>Tracheophyta</taxon>
        <taxon>Spermatophyta</taxon>
        <taxon>Magnoliopsida</taxon>
        <taxon>eudicotyledons</taxon>
        <taxon>Gunneridae</taxon>
        <taxon>Pentapetalae</taxon>
        <taxon>rosids</taxon>
        <taxon>fabids</taxon>
        <taxon>Rosales</taxon>
        <taxon>Rosaceae</taxon>
        <taxon>Amygdaloideae</taxon>
        <taxon>Amygdaleae</taxon>
        <taxon>Prunus</taxon>
    </lineage>
</organism>
<keyword evidence="3" id="KW-1185">Reference proteome</keyword>
<gene>
    <name evidence="2" type="ORF">Pyn_34429</name>
</gene>
<dbReference type="EMBL" id="PJQY01001379">
    <property type="protein sequence ID" value="PQQ03123.1"/>
    <property type="molecule type" value="Genomic_DNA"/>
</dbReference>
<dbReference type="Proteomes" id="UP000250321">
    <property type="component" value="Unassembled WGS sequence"/>
</dbReference>
<dbReference type="AlphaFoldDB" id="A0A314YA12"/>
<proteinExistence type="predicted"/>
<evidence type="ECO:0000313" key="2">
    <source>
        <dbReference type="EMBL" id="PQQ03123.1"/>
    </source>
</evidence>
<feature type="compositionally biased region" description="Polar residues" evidence="1">
    <location>
        <begin position="1"/>
        <end position="22"/>
    </location>
</feature>
<accession>A0A314YA12</accession>
<sequence>MVVTIASSTQGNDKYATPSGNPKHTETGVRRLIVNGMAFSGKCSFCIEDFVDKAEETSLERSP</sequence>
<protein>
    <submittedName>
        <fullName evidence="2">Uncharacterized protein</fullName>
    </submittedName>
</protein>
<name>A0A314YA12_PRUYE</name>